<organism evidence="1 2">
    <name type="scientific">Pluteus cervinus</name>
    <dbReference type="NCBI Taxonomy" id="181527"/>
    <lineage>
        <taxon>Eukaryota</taxon>
        <taxon>Fungi</taxon>
        <taxon>Dikarya</taxon>
        <taxon>Basidiomycota</taxon>
        <taxon>Agaricomycotina</taxon>
        <taxon>Agaricomycetes</taxon>
        <taxon>Agaricomycetidae</taxon>
        <taxon>Agaricales</taxon>
        <taxon>Pluteineae</taxon>
        <taxon>Pluteaceae</taxon>
        <taxon>Pluteus</taxon>
    </lineage>
</organism>
<dbReference type="Proteomes" id="UP000308600">
    <property type="component" value="Unassembled WGS sequence"/>
</dbReference>
<evidence type="ECO:0000313" key="1">
    <source>
        <dbReference type="EMBL" id="TFK67277.1"/>
    </source>
</evidence>
<accession>A0ACD3AP35</accession>
<sequence>MVAILSLSRTIASILALTSLSNSQDAAAATTSQPSSDPYDRITPDQWNALNASLSGRLQTAVPIAQPCFDHFDGDRQLRPNSGACAAVQANWTNTLYRVQQFGAYEQIFDERLHGRACSLNALEPTDRAAFTDQICSLGSIPPYYVSIRNAQDVQTVMKFSNQTGLPIIVKNTGHDYAGRSSAPKSIALWTKNLVGQTWHDDFVPEGCKPNAGAGKAITNQAAYTFADSHNSTVVGAAFQTVGASGGWMLGGGHGFLTGKHGLGVDSILQFKVVTPDGILRTANKCQNTDLFWALRGGGPAFGVVLESTIQAHPGYNFKVAIVIVNNITVDDQFEVFRTFAHLRPRLAREGWGGAFIPEYTPGQMAISMINPTLTDIQAADTFAPVINQVQSLNNTNGIQVAMNGFQPDASYLFIQSITVPVGLGAFIGSRLLPLKMFESDDGIDKLIPVLKSGLSRVGPGVWPPLILLMDTPLMTPDTNRETSVTPAWRNSAFQAVYGVSYQYQTTPAQEGVLMKTINQAVQDLRDLTPGSGAYLNEADILEPNHAEAFWGKQNYERLLKIKHKYDPNNMLTGWQYVGFDEKDPLFDRYHL</sequence>
<dbReference type="EMBL" id="ML208380">
    <property type="protein sequence ID" value="TFK67277.1"/>
    <property type="molecule type" value="Genomic_DNA"/>
</dbReference>
<name>A0ACD3AP35_9AGAR</name>
<proteinExistence type="predicted"/>
<protein>
    <submittedName>
        <fullName evidence="1">FAD-binding domain-containing protein</fullName>
    </submittedName>
</protein>
<evidence type="ECO:0000313" key="2">
    <source>
        <dbReference type="Proteomes" id="UP000308600"/>
    </source>
</evidence>
<gene>
    <name evidence="1" type="ORF">BDN72DRAFT_770958</name>
</gene>
<keyword evidence="2" id="KW-1185">Reference proteome</keyword>
<reference evidence="1 2" key="1">
    <citation type="journal article" date="2019" name="Nat. Ecol. Evol.">
        <title>Megaphylogeny resolves global patterns of mushroom evolution.</title>
        <authorList>
            <person name="Varga T."/>
            <person name="Krizsan K."/>
            <person name="Foldi C."/>
            <person name="Dima B."/>
            <person name="Sanchez-Garcia M."/>
            <person name="Sanchez-Ramirez S."/>
            <person name="Szollosi G.J."/>
            <person name="Szarkandi J.G."/>
            <person name="Papp V."/>
            <person name="Albert L."/>
            <person name="Andreopoulos W."/>
            <person name="Angelini C."/>
            <person name="Antonin V."/>
            <person name="Barry K.W."/>
            <person name="Bougher N.L."/>
            <person name="Buchanan P."/>
            <person name="Buyck B."/>
            <person name="Bense V."/>
            <person name="Catcheside P."/>
            <person name="Chovatia M."/>
            <person name="Cooper J."/>
            <person name="Damon W."/>
            <person name="Desjardin D."/>
            <person name="Finy P."/>
            <person name="Geml J."/>
            <person name="Haridas S."/>
            <person name="Hughes K."/>
            <person name="Justo A."/>
            <person name="Karasinski D."/>
            <person name="Kautmanova I."/>
            <person name="Kiss B."/>
            <person name="Kocsube S."/>
            <person name="Kotiranta H."/>
            <person name="LaButti K.M."/>
            <person name="Lechner B.E."/>
            <person name="Liimatainen K."/>
            <person name="Lipzen A."/>
            <person name="Lukacs Z."/>
            <person name="Mihaltcheva S."/>
            <person name="Morgado L.N."/>
            <person name="Niskanen T."/>
            <person name="Noordeloos M.E."/>
            <person name="Ohm R.A."/>
            <person name="Ortiz-Santana B."/>
            <person name="Ovrebo C."/>
            <person name="Racz N."/>
            <person name="Riley R."/>
            <person name="Savchenko A."/>
            <person name="Shiryaev A."/>
            <person name="Soop K."/>
            <person name="Spirin V."/>
            <person name="Szebenyi C."/>
            <person name="Tomsovsky M."/>
            <person name="Tulloss R.E."/>
            <person name="Uehling J."/>
            <person name="Grigoriev I.V."/>
            <person name="Vagvolgyi C."/>
            <person name="Papp T."/>
            <person name="Martin F.M."/>
            <person name="Miettinen O."/>
            <person name="Hibbett D.S."/>
            <person name="Nagy L.G."/>
        </authorList>
    </citation>
    <scope>NUCLEOTIDE SEQUENCE [LARGE SCALE GENOMIC DNA]</scope>
    <source>
        <strain evidence="1 2">NL-1719</strain>
    </source>
</reference>